<dbReference type="PANTHER" id="PTHR43245">
    <property type="entry name" value="BIFUNCTIONAL POLYMYXIN RESISTANCE PROTEIN ARNA"/>
    <property type="match status" value="1"/>
</dbReference>
<dbReference type="OrthoDB" id="3174087at2"/>
<sequence length="319" mass="32843">MTTVLVTGATGFIGSKVLRRLLGARRAGQGLDVVVAGRSASAPGVACRRADLSDPESLRGLARGVDVLVHLAALVAGDEAACDAVNRHGTAALVAEAERAGVRRIVHLSTAAVYGAGPHRGITENGVAPAPLSPASRSRLAGEEAVLAAGGTVLRPGLVTGVGDRWVVPALADLLALVPARWDSGRGLLSMVDAEDLARLIAALVLAPDPVPAGVHHASHPTPVRNGDLMARLSELDILPAAPTDWSWQECLERLRSGPGGVSERQFALLATDHWYRSDGIWIAAGAAAGPGPLARLAAAAPWYRAHLHRRGGAVRAAA</sequence>
<protein>
    <submittedName>
        <fullName evidence="2">NAD(P)-dependent oxidoreductase</fullName>
    </submittedName>
</protein>
<dbReference type="Proteomes" id="UP000252004">
    <property type="component" value="Plasmid unnamed2"/>
</dbReference>
<proteinExistence type="predicted"/>
<dbReference type="InterPro" id="IPR050177">
    <property type="entry name" value="Lipid_A_modif_metabolic_enz"/>
</dbReference>
<name>A0A344UAS9_9ACTN</name>
<dbReference type="Gene3D" id="3.40.50.720">
    <property type="entry name" value="NAD(P)-binding Rossmann-like Domain"/>
    <property type="match status" value="1"/>
</dbReference>
<evidence type="ECO:0000313" key="2">
    <source>
        <dbReference type="EMBL" id="AXE28000.1"/>
    </source>
</evidence>
<dbReference type="AlphaFoldDB" id="A0A344UAS9"/>
<dbReference type="InterPro" id="IPR036291">
    <property type="entry name" value="NAD(P)-bd_dom_sf"/>
</dbReference>
<dbReference type="SUPFAM" id="SSF51735">
    <property type="entry name" value="NAD(P)-binding Rossmann-fold domains"/>
    <property type="match status" value="1"/>
</dbReference>
<geneLocation type="plasmid" evidence="2 3">
    <name>unnamed2</name>
</geneLocation>
<reference evidence="2 3" key="1">
    <citation type="submission" date="2018-01" db="EMBL/GenBank/DDBJ databases">
        <title>Draft genome Sequence of streptomyces globosus LZH-48.</title>
        <authorList>
            <person name="Ran K."/>
            <person name="Li Z."/>
            <person name="Wei S."/>
            <person name="Dong R."/>
        </authorList>
    </citation>
    <scope>NUCLEOTIDE SEQUENCE [LARGE SCALE GENOMIC DNA]</scope>
    <source>
        <strain evidence="2 3">LZH-48</strain>
        <plasmid evidence="2 3">unnamed2</plasmid>
    </source>
</reference>
<evidence type="ECO:0000259" key="1">
    <source>
        <dbReference type="Pfam" id="PF01370"/>
    </source>
</evidence>
<evidence type="ECO:0000313" key="3">
    <source>
        <dbReference type="Proteomes" id="UP000252004"/>
    </source>
</evidence>
<gene>
    <name evidence="2" type="ORF">C0216_31310</name>
</gene>
<keyword evidence="3" id="KW-1185">Reference proteome</keyword>
<dbReference type="RefSeq" id="WP_114059161.1">
    <property type="nucleotide sequence ID" value="NZ_CP030864.1"/>
</dbReference>
<keyword evidence="2" id="KW-0614">Plasmid</keyword>
<dbReference type="InterPro" id="IPR001509">
    <property type="entry name" value="Epimerase_deHydtase"/>
</dbReference>
<accession>A0A344UAS9</accession>
<dbReference type="Pfam" id="PF01370">
    <property type="entry name" value="Epimerase"/>
    <property type="match status" value="1"/>
</dbReference>
<feature type="domain" description="NAD-dependent epimerase/dehydratase" evidence="1">
    <location>
        <begin position="4"/>
        <end position="212"/>
    </location>
</feature>
<organism evidence="2 3">
    <name type="scientific">Streptomyces globosus</name>
    <dbReference type="NCBI Taxonomy" id="68209"/>
    <lineage>
        <taxon>Bacteria</taxon>
        <taxon>Bacillati</taxon>
        <taxon>Actinomycetota</taxon>
        <taxon>Actinomycetes</taxon>
        <taxon>Kitasatosporales</taxon>
        <taxon>Streptomycetaceae</taxon>
        <taxon>Streptomyces</taxon>
    </lineage>
</organism>
<dbReference type="EMBL" id="CP030864">
    <property type="protein sequence ID" value="AXE28000.1"/>
    <property type="molecule type" value="Genomic_DNA"/>
</dbReference>
<dbReference type="KEGG" id="sgz:C0216_31310"/>